<dbReference type="RefSeq" id="WP_386808749.1">
    <property type="nucleotide sequence ID" value="NZ_JBHTMV010000003.1"/>
</dbReference>
<accession>A0ABW3WNA7</accession>
<keyword evidence="3" id="KW-1185">Reference proteome</keyword>
<feature type="signal peptide" evidence="1">
    <location>
        <begin position="1"/>
        <end position="20"/>
    </location>
</feature>
<evidence type="ECO:0000313" key="2">
    <source>
        <dbReference type="EMBL" id="MFD1293550.1"/>
    </source>
</evidence>
<reference evidence="3" key="1">
    <citation type="journal article" date="2019" name="Int. J. Syst. Evol. Microbiol.">
        <title>The Global Catalogue of Microorganisms (GCM) 10K type strain sequencing project: providing services to taxonomists for standard genome sequencing and annotation.</title>
        <authorList>
            <consortium name="The Broad Institute Genomics Platform"/>
            <consortium name="The Broad Institute Genome Sequencing Center for Infectious Disease"/>
            <person name="Wu L."/>
            <person name="Ma J."/>
        </authorList>
    </citation>
    <scope>NUCLEOTIDE SEQUENCE [LARGE SCALE GENOMIC DNA]</scope>
    <source>
        <strain evidence="3">CCUG 62221</strain>
    </source>
</reference>
<feature type="chain" id="PRO_5045615282" evidence="1">
    <location>
        <begin position="21"/>
        <end position="235"/>
    </location>
</feature>
<sequence>MKRYALLNLLCFFIAINMYSQQYMDGQMTAQVQNAYHKVLGLSRESTPLEENIVGTQYFNEDFTIGQLYMNSKKYGKKIPLRYNAYVDDIEIELNNQISFIKKLTDLTATINNETYTLKSFYTKEDIVESGYLIELYITDSLKLYKQTKKVFKEGRVAQTSLTTSTPPKLVDYIYYYIQLNETVLPQKIKKSKKEISSIFPTHKTEIKKYLKENNVNIKNEASIIALCKYYSSLN</sequence>
<dbReference type="EMBL" id="JBHTMV010000003">
    <property type="protein sequence ID" value="MFD1293550.1"/>
    <property type="molecule type" value="Genomic_DNA"/>
</dbReference>
<keyword evidence="1" id="KW-0732">Signal</keyword>
<comment type="caution">
    <text evidence="2">The sequence shown here is derived from an EMBL/GenBank/DDBJ whole genome shotgun (WGS) entry which is preliminary data.</text>
</comment>
<gene>
    <name evidence="2" type="ORF">ACFQ5N_06860</name>
</gene>
<evidence type="ECO:0000256" key="1">
    <source>
        <dbReference type="SAM" id="SignalP"/>
    </source>
</evidence>
<name>A0ABW3WNA7_9FLAO</name>
<organism evidence="2 3">
    <name type="scientific">Lutibacter holmesii</name>
    <dbReference type="NCBI Taxonomy" id="1137985"/>
    <lineage>
        <taxon>Bacteria</taxon>
        <taxon>Pseudomonadati</taxon>
        <taxon>Bacteroidota</taxon>
        <taxon>Flavobacteriia</taxon>
        <taxon>Flavobacteriales</taxon>
        <taxon>Flavobacteriaceae</taxon>
        <taxon>Lutibacter</taxon>
    </lineage>
</organism>
<dbReference type="Proteomes" id="UP001597241">
    <property type="component" value="Unassembled WGS sequence"/>
</dbReference>
<evidence type="ECO:0000313" key="3">
    <source>
        <dbReference type="Proteomes" id="UP001597241"/>
    </source>
</evidence>
<proteinExistence type="predicted"/>
<protein>
    <submittedName>
        <fullName evidence="2">Uncharacterized protein</fullName>
    </submittedName>
</protein>